<organism evidence="1 2">
    <name type="scientific">Hydra vulgaris</name>
    <name type="common">Hydra</name>
    <name type="synonym">Hydra attenuata</name>
    <dbReference type="NCBI Taxonomy" id="6087"/>
    <lineage>
        <taxon>Eukaryota</taxon>
        <taxon>Metazoa</taxon>
        <taxon>Cnidaria</taxon>
        <taxon>Hydrozoa</taxon>
        <taxon>Hydroidolina</taxon>
        <taxon>Anthoathecata</taxon>
        <taxon>Aplanulata</taxon>
        <taxon>Hydridae</taxon>
        <taxon>Hydra</taxon>
    </lineage>
</organism>
<dbReference type="Proteomes" id="UP001652625">
    <property type="component" value="Chromosome 07"/>
</dbReference>
<dbReference type="RefSeq" id="XP_065657558.1">
    <property type="nucleotide sequence ID" value="XM_065801486.1"/>
</dbReference>
<keyword evidence="1" id="KW-1185">Reference proteome</keyword>
<name>A0ABM4C7J3_HYDVU</name>
<accession>A0ABM4C7J3</accession>
<sequence length="266" mass="30049">MSNIGAKRKRFNVECLKCCSKFNNDFKKQHQGKVHNGISVNIKHVGAPENPFQSAVKTSKVTGKRESNHETCCSQMLEKDLFQKNSIQLSLIDEPDIQNDEVNWLSCAGQLENIVTDLNECGTILSKLKSETFPNPVIFLLESIQAISRIKSSSKEFLKNANILSEQISKSPESSKPINNIIDNIINHDPGSRDLVASASQRQYLIALRPHQPKLTKYPVSTTVNNIKQYSFNPKWYNEYPLLEYSIVTDSAYYFVCTLYSNGPGR</sequence>
<reference evidence="2" key="1">
    <citation type="submission" date="2025-08" db="UniProtKB">
        <authorList>
            <consortium name="RefSeq"/>
        </authorList>
    </citation>
    <scope>IDENTIFICATION</scope>
</reference>
<proteinExistence type="predicted"/>
<gene>
    <name evidence="2" type="primary">LOC136082372</name>
</gene>
<evidence type="ECO:0000313" key="2">
    <source>
        <dbReference type="RefSeq" id="XP_065657558.1"/>
    </source>
</evidence>
<dbReference type="GeneID" id="136082372"/>
<protein>
    <submittedName>
        <fullName evidence="2">Uncharacterized protein LOC136082372</fullName>
    </submittedName>
</protein>
<evidence type="ECO:0000313" key="1">
    <source>
        <dbReference type="Proteomes" id="UP001652625"/>
    </source>
</evidence>